<organism evidence="1">
    <name type="scientific">Myoviridae sp. ctLnO19</name>
    <dbReference type="NCBI Taxonomy" id="2825085"/>
    <lineage>
        <taxon>Viruses</taxon>
        <taxon>Duplodnaviria</taxon>
        <taxon>Heunggongvirae</taxon>
        <taxon>Uroviricota</taxon>
        <taxon>Caudoviricetes</taxon>
    </lineage>
</organism>
<keyword evidence="1" id="KW-0282">Flagellum</keyword>
<keyword evidence="1" id="KW-0966">Cell projection</keyword>
<reference evidence="1" key="1">
    <citation type="journal article" date="2021" name="Proc. Natl. Acad. Sci. U.S.A.">
        <title>A Catalog of Tens of Thousands of Viruses from Human Metagenomes Reveals Hidden Associations with Chronic Diseases.</title>
        <authorList>
            <person name="Tisza M.J."/>
            <person name="Buck C.B."/>
        </authorList>
    </citation>
    <scope>NUCLEOTIDE SEQUENCE</scope>
    <source>
        <strain evidence="1">CtLnO19</strain>
    </source>
</reference>
<sequence>MIKNMVMKLTRTNGNPVLVNFDNVLFVERADDGEVGSVIRFNIAADAPFATNKVRVKESISDIEYRLTL</sequence>
<evidence type="ECO:0000313" key="1">
    <source>
        <dbReference type="EMBL" id="DAE00416.1"/>
    </source>
</evidence>
<dbReference type="EMBL" id="BK015301">
    <property type="protein sequence ID" value="DAE00416.1"/>
    <property type="molecule type" value="Genomic_DNA"/>
</dbReference>
<protein>
    <submittedName>
        <fullName evidence="1">Flagellar and Swarming motility protein</fullName>
    </submittedName>
</protein>
<keyword evidence="1" id="KW-0969">Cilium</keyword>
<proteinExistence type="predicted"/>
<accession>A0A8S5P1A4</accession>
<name>A0A8S5P1A4_9CAUD</name>